<keyword evidence="3" id="KW-1185">Reference proteome</keyword>
<evidence type="ECO:0000313" key="3">
    <source>
        <dbReference type="Proteomes" id="UP000000756"/>
    </source>
</evidence>
<feature type="transmembrane region" description="Helical" evidence="1">
    <location>
        <begin position="85"/>
        <end position="102"/>
    </location>
</feature>
<keyword evidence="1" id="KW-0472">Membrane</keyword>
<proteinExistence type="predicted"/>
<accession>A0KHT3</accession>
<evidence type="ECO:0000256" key="1">
    <source>
        <dbReference type="SAM" id="Phobius"/>
    </source>
</evidence>
<evidence type="ECO:0000313" key="2">
    <source>
        <dbReference type="EMBL" id="ABK39866.1"/>
    </source>
</evidence>
<keyword evidence="1" id="KW-0812">Transmembrane</keyword>
<name>A0KHT3_AERHH</name>
<gene>
    <name evidence="2" type="ordered locus">AHA_1293</name>
</gene>
<dbReference type="Proteomes" id="UP000000756">
    <property type="component" value="Chromosome"/>
</dbReference>
<reference evidence="2 3" key="1">
    <citation type="journal article" date="2006" name="J. Bacteriol.">
        <title>Genome sequence of Aeromonas hydrophila ATCC 7966T: jack of all trades.</title>
        <authorList>
            <person name="Seshadri R."/>
            <person name="Joseph S.W."/>
            <person name="Chopra A.K."/>
            <person name="Sha J."/>
            <person name="Shaw J."/>
            <person name="Graf J."/>
            <person name="Haft D."/>
            <person name="Wu M."/>
            <person name="Ren Q."/>
            <person name="Rosovitz M.J."/>
            <person name="Madupu R."/>
            <person name="Tallon L."/>
            <person name="Kim M."/>
            <person name="Jin S."/>
            <person name="Vuong H."/>
            <person name="Stine O.C."/>
            <person name="Ali A."/>
            <person name="Horneman A.J."/>
            <person name="Heidelberg J.F."/>
        </authorList>
    </citation>
    <scope>NUCLEOTIDE SEQUENCE [LARGE SCALE GENOMIC DNA]</scope>
    <source>
        <strain evidence="3">ATCC 7966 / DSM 30187 / BCRC 13018 / CCUG 14551 / JCM 1027 / KCTC 2358 / NCIMB 9240 / NCTC 8049</strain>
    </source>
</reference>
<dbReference type="KEGG" id="aha:AHA_1293"/>
<dbReference type="EnsemblBacteria" id="ABK39866">
    <property type="protein sequence ID" value="ABK39866"/>
    <property type="gene ID" value="AHA_1293"/>
</dbReference>
<dbReference type="PATRIC" id="fig|380703.7.peg.1303"/>
<protein>
    <submittedName>
        <fullName evidence="2">Uncharacterized protein</fullName>
    </submittedName>
</protein>
<organism evidence="2 3">
    <name type="scientific">Aeromonas hydrophila subsp. hydrophila (strain ATCC 7966 / DSM 30187 / BCRC 13018 / CCUG 14551 / JCM 1027 / KCTC 2358 / NCIMB 9240 / NCTC 8049)</name>
    <dbReference type="NCBI Taxonomy" id="380703"/>
    <lineage>
        <taxon>Bacteria</taxon>
        <taxon>Pseudomonadati</taxon>
        <taxon>Pseudomonadota</taxon>
        <taxon>Gammaproteobacteria</taxon>
        <taxon>Aeromonadales</taxon>
        <taxon>Aeromonadaceae</taxon>
        <taxon>Aeromonas</taxon>
    </lineage>
</organism>
<dbReference type="EMBL" id="CP000462">
    <property type="protein sequence ID" value="ABK39866.1"/>
    <property type="molecule type" value="Genomic_DNA"/>
</dbReference>
<dbReference type="HOGENOM" id="CLU_2103798_0_0_6"/>
<dbReference type="OrthoDB" id="5588939at2"/>
<feature type="transmembrane region" description="Helical" evidence="1">
    <location>
        <begin position="52"/>
        <end position="73"/>
    </location>
</feature>
<dbReference type="AlphaFoldDB" id="A0KHT3"/>
<sequence>MAIFIAPKDDCLHRGRLCYLAGDVCRGDVCPLSHLNRSNQMALKMRSRREKVGSGLGLLLGIIGFNLLVPVFFEKQAGFDGNQMLWAAVTALVCSELGARIGKWLDRREQTSAGD</sequence>
<keyword evidence="1" id="KW-1133">Transmembrane helix</keyword>